<reference evidence="2 3" key="1">
    <citation type="journal article" date="2018" name="Elife">
        <title>Discovery and characterization of a prevalent human gut bacterial enzyme sufficient for the inactivation of a family of plant toxins.</title>
        <authorList>
            <person name="Koppel N."/>
            <person name="Bisanz J.E."/>
            <person name="Pandelia M.E."/>
            <person name="Turnbaugh P.J."/>
            <person name="Balskus E.P."/>
        </authorList>
    </citation>
    <scope>NUCLEOTIDE SEQUENCE [LARGE SCALE GENOMIC DNA]</scope>
    <source>
        <strain evidence="2 3">3C</strain>
    </source>
</reference>
<dbReference type="Gene3D" id="1.10.1130.10">
    <property type="entry name" value="Flavocytochrome C3, Chain A"/>
    <property type="match status" value="1"/>
</dbReference>
<comment type="caution">
    <text evidence="2">The sequence shown here is derived from an EMBL/GenBank/DDBJ whole genome shotgun (WGS) entry which is preliminary data.</text>
</comment>
<proteinExistence type="predicted"/>
<evidence type="ECO:0000256" key="1">
    <source>
        <dbReference type="SAM" id="SignalP"/>
    </source>
</evidence>
<name>A0A369LYD7_9ACTN</name>
<accession>A0A369LYD7</accession>
<dbReference type="OrthoDB" id="3197389at2"/>
<dbReference type="AlphaFoldDB" id="A0A369LYD7"/>
<dbReference type="RefSeq" id="WP_114569311.1">
    <property type="nucleotide sequence ID" value="NZ_CABMMS010000007.1"/>
</dbReference>
<feature type="signal peptide" evidence="1">
    <location>
        <begin position="1"/>
        <end position="20"/>
    </location>
</feature>
<dbReference type="EMBL" id="PPTS01000007">
    <property type="protein sequence ID" value="RDB63639.1"/>
    <property type="molecule type" value="Genomic_DNA"/>
</dbReference>
<protein>
    <recommendedName>
        <fullName evidence="4">Diheme cytochrome c NapB</fullName>
    </recommendedName>
</protein>
<evidence type="ECO:0000313" key="2">
    <source>
        <dbReference type="EMBL" id="RDB63639.1"/>
    </source>
</evidence>
<keyword evidence="1" id="KW-0732">Signal</keyword>
<feature type="chain" id="PRO_5039672964" description="Diheme cytochrome c NapB" evidence="1">
    <location>
        <begin position="21"/>
        <end position="110"/>
    </location>
</feature>
<keyword evidence="3" id="KW-1185">Reference proteome</keyword>
<dbReference type="PROSITE" id="PS51257">
    <property type="entry name" value="PROKAR_LIPOPROTEIN"/>
    <property type="match status" value="1"/>
</dbReference>
<evidence type="ECO:0000313" key="3">
    <source>
        <dbReference type="Proteomes" id="UP000254000"/>
    </source>
</evidence>
<organism evidence="2 3">
    <name type="scientific">Gordonibacter pamelaeae</name>
    <dbReference type="NCBI Taxonomy" id="471189"/>
    <lineage>
        <taxon>Bacteria</taxon>
        <taxon>Bacillati</taxon>
        <taxon>Actinomycetota</taxon>
        <taxon>Coriobacteriia</taxon>
        <taxon>Eggerthellales</taxon>
        <taxon>Eggerthellaceae</taxon>
        <taxon>Gordonibacter</taxon>
    </lineage>
</organism>
<evidence type="ECO:0008006" key="4">
    <source>
        <dbReference type="Google" id="ProtNLM"/>
    </source>
</evidence>
<dbReference type="InterPro" id="IPR036280">
    <property type="entry name" value="Multihaem_cyt_sf"/>
</dbReference>
<sequence>MRRHLVAGALVVAMAFGALAAAGCSGAAPAEDVNANVPAGAPPLMPATHQDRFETLGASGCYGCHGASERSNPMLNGSKAMPEDHYVDGSSQTLELDPTHDQCNTCHVQG</sequence>
<dbReference type="Proteomes" id="UP000254000">
    <property type="component" value="Unassembled WGS sequence"/>
</dbReference>
<dbReference type="SUPFAM" id="SSF48695">
    <property type="entry name" value="Multiheme cytochromes"/>
    <property type="match status" value="1"/>
</dbReference>
<gene>
    <name evidence="2" type="ORF">C1877_11535</name>
</gene>
<dbReference type="GeneID" id="78360324"/>